<dbReference type="InterPro" id="IPR008271">
    <property type="entry name" value="Ser/Thr_kinase_AS"/>
</dbReference>
<dbReference type="Gene3D" id="1.10.510.10">
    <property type="entry name" value="Transferase(Phosphotransferase) domain 1"/>
    <property type="match status" value="1"/>
</dbReference>
<keyword evidence="2" id="KW-0547">Nucleotide-binding</keyword>
<evidence type="ECO:0000313" key="7">
    <source>
        <dbReference type="EMBL" id="MBE1566090.1"/>
    </source>
</evidence>
<protein>
    <submittedName>
        <fullName evidence="7">WD40 repeat protein</fullName>
    </submittedName>
</protein>
<dbReference type="InterPro" id="IPR011009">
    <property type="entry name" value="Kinase-like_dom_sf"/>
</dbReference>
<dbReference type="SUPFAM" id="SSF50978">
    <property type="entry name" value="WD40 repeat-like"/>
    <property type="match status" value="1"/>
</dbReference>
<name>A0ABR9KVN1_9ACTN</name>
<dbReference type="CDD" id="cd14014">
    <property type="entry name" value="STKc_PknB_like"/>
    <property type="match status" value="1"/>
</dbReference>
<dbReference type="PANTHER" id="PTHR43289:SF34">
    <property type="entry name" value="SERINE_THREONINE-PROTEIN KINASE YBDM-RELATED"/>
    <property type="match status" value="1"/>
</dbReference>
<dbReference type="Gene3D" id="2.130.10.10">
    <property type="entry name" value="YVTN repeat-like/Quinoprotein amine dehydrogenase"/>
    <property type="match status" value="3"/>
</dbReference>
<dbReference type="PROSITE" id="PS50294">
    <property type="entry name" value="WD_REPEATS_REGION"/>
    <property type="match status" value="2"/>
</dbReference>
<feature type="repeat" description="WD" evidence="5">
    <location>
        <begin position="964"/>
        <end position="1005"/>
    </location>
</feature>
<dbReference type="SUPFAM" id="SSF50969">
    <property type="entry name" value="YVTN repeat-like/Quinoprotein amine dehydrogenase"/>
    <property type="match status" value="1"/>
</dbReference>
<dbReference type="PROSITE" id="PS50011">
    <property type="entry name" value="PROTEIN_KINASE_DOM"/>
    <property type="match status" value="1"/>
</dbReference>
<dbReference type="PROSITE" id="PS50082">
    <property type="entry name" value="WD_REPEATS_2"/>
    <property type="match status" value="2"/>
</dbReference>
<dbReference type="PROSITE" id="PS00108">
    <property type="entry name" value="PROTEIN_KINASE_ST"/>
    <property type="match status" value="1"/>
</dbReference>
<dbReference type="InterPro" id="IPR015943">
    <property type="entry name" value="WD40/YVTN_repeat-like_dom_sf"/>
</dbReference>
<gene>
    <name evidence="7" type="ORF">H4W81_008869</name>
</gene>
<accession>A0ABR9KVN1</accession>
<evidence type="ECO:0000313" key="8">
    <source>
        <dbReference type="Proteomes" id="UP000661607"/>
    </source>
</evidence>
<dbReference type="InterPro" id="IPR011044">
    <property type="entry name" value="Quino_amine_DH_bsu"/>
</dbReference>
<evidence type="ECO:0000256" key="4">
    <source>
        <dbReference type="ARBA" id="ARBA00022840"/>
    </source>
</evidence>
<dbReference type="SMART" id="SM00220">
    <property type="entry name" value="S_TKc"/>
    <property type="match status" value="1"/>
</dbReference>
<dbReference type="Pfam" id="PF20703">
    <property type="entry name" value="nSTAND1"/>
    <property type="match status" value="1"/>
</dbReference>
<reference evidence="7 8" key="1">
    <citation type="submission" date="2020-10" db="EMBL/GenBank/DDBJ databases">
        <title>Sequencing the genomes of 1000 actinobacteria strains.</title>
        <authorList>
            <person name="Klenk H.-P."/>
        </authorList>
    </citation>
    <scope>NUCLEOTIDE SEQUENCE [LARGE SCALE GENOMIC DNA]</scope>
    <source>
        <strain evidence="7 8">DSM 43748</strain>
    </source>
</reference>
<dbReference type="Proteomes" id="UP000661607">
    <property type="component" value="Unassembled WGS sequence"/>
</dbReference>
<keyword evidence="8" id="KW-1185">Reference proteome</keyword>
<dbReference type="SUPFAM" id="SSF56112">
    <property type="entry name" value="Protein kinase-like (PK-like)"/>
    <property type="match status" value="1"/>
</dbReference>
<feature type="domain" description="Protein kinase" evidence="6">
    <location>
        <begin position="15"/>
        <end position="261"/>
    </location>
</feature>
<dbReference type="RefSeq" id="WP_192780185.1">
    <property type="nucleotide sequence ID" value="NZ_BAAASY010000013.1"/>
</dbReference>
<dbReference type="Pfam" id="PF00400">
    <property type="entry name" value="WD40"/>
    <property type="match status" value="3"/>
</dbReference>
<comment type="caution">
    <text evidence="7">The sequence shown here is derived from an EMBL/GenBank/DDBJ whole genome shotgun (WGS) entry which is preliminary data.</text>
</comment>
<evidence type="ECO:0000256" key="5">
    <source>
        <dbReference type="PROSITE-ProRule" id="PRU00221"/>
    </source>
</evidence>
<dbReference type="SMART" id="SM00320">
    <property type="entry name" value="WD40"/>
    <property type="match status" value="5"/>
</dbReference>
<proteinExistence type="predicted"/>
<keyword evidence="5" id="KW-0853">WD repeat</keyword>
<evidence type="ECO:0000256" key="3">
    <source>
        <dbReference type="ARBA" id="ARBA00022777"/>
    </source>
</evidence>
<organism evidence="7 8">
    <name type="scientific">Nonomuraea africana</name>
    <dbReference type="NCBI Taxonomy" id="46171"/>
    <lineage>
        <taxon>Bacteria</taxon>
        <taxon>Bacillati</taxon>
        <taxon>Actinomycetota</taxon>
        <taxon>Actinomycetes</taxon>
        <taxon>Streptosporangiales</taxon>
        <taxon>Streptosporangiaceae</taxon>
        <taxon>Nonomuraea</taxon>
    </lineage>
</organism>
<evidence type="ECO:0000259" key="6">
    <source>
        <dbReference type="PROSITE" id="PS50011"/>
    </source>
</evidence>
<dbReference type="InterPro" id="IPR001680">
    <property type="entry name" value="WD40_rpt"/>
</dbReference>
<evidence type="ECO:0000256" key="2">
    <source>
        <dbReference type="ARBA" id="ARBA00022741"/>
    </source>
</evidence>
<feature type="repeat" description="WD" evidence="5">
    <location>
        <begin position="1006"/>
        <end position="1042"/>
    </location>
</feature>
<dbReference type="EMBL" id="JADBEF010000001">
    <property type="protein sequence ID" value="MBE1566090.1"/>
    <property type="molecule type" value="Genomic_DNA"/>
</dbReference>
<sequence length="1117" mass="117765">MSALAAGDPRQLGEYWLAGRLGQGGQGVVYDAYGPEGERVAIKVLHPGSGAELRRRFAKEAAATRSVAQFCTARVLAVELDGQRPYIVSEYVGGPSLRRAVDSGGPYRADELYRLATGVATALTAIHEAGVIHRDLKPDNVLIGPDGPRVIDFGIARTSEMSLTPTGHVAGTPAFMAPESVIGQRSGPAVDVWAWGAVTLFAATGRAPFDGENLVALYHQILALDPDVSVLEEPLRTLVSAAMAKDQEARPTARSILLALVGGREETGALLAEGSRAAEPVGRRAEPAPPPLETVAEQVYQRLSADDRAVVPEIMLRMVMPGEGAEDMLRRMSRHELDDQPRANRVLSGFARAELVVGDGETVSLANAALLRAWPRMREWIEADRAGLRLHRQLGEAAARWEANGRRPADLFQGSALEASLGWAATGRRHATLNLVENAFLTASAALARVRARRRGQVSAVLAVLLVVALAATGLAVQQRGVAESQRDIAAARQTAARADQLRSADPVTAMLLSVAAWRLARVREARAAVYSSLAQRELTVRPPPRVTADARFALGRSLLVVDAGVATLWDGSRRTGRIEGVGTDVRAVALSPDGRTVAVASSIRVRLWDALTGRPVGEAFGEGATWMEFGAEGALLAVVTSAPAGQVWRVPSLAKVVEWRRDGLERIALSPGLFAPMFRGDRFEVWDRTGRRWRGRGGAVAFDGTGRTLAVSRDGDVTFHDAAGGRGLEREPLEGVAAQWVGFAGGEVLTYDGDDHVALWDEDGATRFSYRLADASLMPSLRLDGARLSYLLGGGAVAVLDVGERAAPIARGVESARFGPGARLVAALAGDGLHVGDRLVGMDADALAVSPDGRTLAAGLRDPARVVFLDTATLRISGRLAVPDAISVAGLAFAPDGRTLAVVPWSGGFGRVRLWDGKGPARTLPRTGGDVLAFSPDGRALAVGGRDNALIPLPSGPVVAQPFSPSVDGVSAVAFSEDSRIIATGSFESGIDLWDARTLVRVRHLATGGDDVTALAFSPREGLLAAGSGGGVVQLWDVDRGVPYGLPYPVHAGAVLAVAFGAGGGELYSVGEDGGVRRLAVDVDQAAAGVCARTGRGLSEEEWRRLIPEAPYREVC</sequence>
<keyword evidence="4" id="KW-0067">ATP-binding</keyword>
<dbReference type="PANTHER" id="PTHR43289">
    <property type="entry name" value="MITOGEN-ACTIVATED PROTEIN KINASE KINASE KINASE 20-RELATED"/>
    <property type="match status" value="1"/>
</dbReference>
<keyword evidence="1" id="KW-0808">Transferase</keyword>
<dbReference type="InterPro" id="IPR049052">
    <property type="entry name" value="nSTAND1"/>
</dbReference>
<dbReference type="Gene3D" id="3.30.200.20">
    <property type="entry name" value="Phosphorylase Kinase, domain 1"/>
    <property type="match status" value="1"/>
</dbReference>
<dbReference type="InterPro" id="IPR000719">
    <property type="entry name" value="Prot_kinase_dom"/>
</dbReference>
<dbReference type="InterPro" id="IPR036322">
    <property type="entry name" value="WD40_repeat_dom_sf"/>
</dbReference>
<dbReference type="Pfam" id="PF00069">
    <property type="entry name" value="Pkinase"/>
    <property type="match status" value="1"/>
</dbReference>
<evidence type="ECO:0000256" key="1">
    <source>
        <dbReference type="ARBA" id="ARBA00022679"/>
    </source>
</evidence>
<keyword evidence="3" id="KW-0418">Kinase</keyword>